<dbReference type="OrthoDB" id="8227548at2"/>
<reference evidence="2" key="1">
    <citation type="submission" date="2016-11" db="EMBL/GenBank/DDBJ databases">
        <authorList>
            <person name="Varghese N."/>
            <person name="Submissions S."/>
        </authorList>
    </citation>
    <scope>NUCLEOTIDE SEQUENCE [LARGE SCALE GENOMIC DNA]</scope>
    <source>
        <strain evidence="2">GAS401</strain>
    </source>
</reference>
<dbReference type="RefSeq" id="WP_072823019.1">
    <property type="nucleotide sequence ID" value="NZ_LT670849.1"/>
</dbReference>
<protein>
    <recommendedName>
        <fullName evidence="3">DUF4926 domain-containing protein</fullName>
    </recommendedName>
</protein>
<gene>
    <name evidence="1" type="ORF">SAMN05444170_5717</name>
</gene>
<accession>A0A1M7ULV7</accession>
<proteinExistence type="predicted"/>
<name>A0A1M7ULV7_9BRAD</name>
<evidence type="ECO:0000313" key="1">
    <source>
        <dbReference type="EMBL" id="SHN83934.1"/>
    </source>
</evidence>
<sequence>MSKFAIGDKVDRATDDHESGVVIAVFSTDDGNFRYAVDTEGYGTLQFLTEEKLVVHPCY</sequence>
<dbReference type="Proteomes" id="UP000184096">
    <property type="component" value="Chromosome I"/>
</dbReference>
<dbReference type="EMBL" id="LT670849">
    <property type="protein sequence ID" value="SHN83934.1"/>
    <property type="molecule type" value="Genomic_DNA"/>
</dbReference>
<dbReference type="AlphaFoldDB" id="A0A1M7ULV7"/>
<organism evidence="1 2">
    <name type="scientific">Bradyrhizobium erythrophlei</name>
    <dbReference type="NCBI Taxonomy" id="1437360"/>
    <lineage>
        <taxon>Bacteria</taxon>
        <taxon>Pseudomonadati</taxon>
        <taxon>Pseudomonadota</taxon>
        <taxon>Alphaproteobacteria</taxon>
        <taxon>Hyphomicrobiales</taxon>
        <taxon>Nitrobacteraceae</taxon>
        <taxon>Bradyrhizobium</taxon>
    </lineage>
</organism>
<keyword evidence="2" id="KW-1185">Reference proteome</keyword>
<evidence type="ECO:0000313" key="2">
    <source>
        <dbReference type="Proteomes" id="UP000184096"/>
    </source>
</evidence>
<evidence type="ECO:0008006" key="3">
    <source>
        <dbReference type="Google" id="ProtNLM"/>
    </source>
</evidence>